<feature type="region of interest" description="Disordered" evidence="1">
    <location>
        <begin position="780"/>
        <end position="806"/>
    </location>
</feature>
<keyword evidence="2" id="KW-0812">Transmembrane</keyword>
<protein>
    <recommendedName>
        <fullName evidence="6">Right handed beta helix domain-containing protein</fullName>
    </recommendedName>
</protein>
<sequence length="868" mass="90517">MKMRVFFASWVVCLAMLCSGWAAETARGAGVQQNTVIRLVAPSSCPPGGCAAGQRLSYQLEFELGAYDASQVVPNVKVCVYIPSNWYDSSTVALDAVGGITGGSYNNVVSTTGCSQDLVPPTGYILAAAGEAVFNNVFVFHDSLGFSFRMASTATAPGSVLMRVFELTPAGWTRTAQVFTPQMTPVSPAATLYVASDAASCTGSPCYINSSDDLPGGVGTGLKDAVDAAPAGARIIVLGTVALKSNPVQINRQVSIEGSGEATLTSSGGCSNPMLEFSAGGALRGLNLNDGSCTAPDRTLVSVNSPADVILESNDLTGGGDAIRVVNNTGNLTVRYNHIQGNSGYALYWGSGSPGGSLMMVANNVIQNRSGDPVECSAGATAVVANRRIDHNYWGGVSAPAQASTHCVVGAGKQLGAPIALNPAGAGVLAERMTVTTNKIYRFNNQIAVKRSADGGDFDLYLVDHGASVPDAVPFTNSFAGSPNPCSDYWDVFLADGAVASGSLELSLKYNRSSACVAAIESSQYCGQTASSAKYPLWWYDPAGQVTAGWDTTGQNPAGSGAGGVSGQSTSCNLALDEVTVTLDNSGRPALSSDLGFTPFVVGVIVPVTFQTLASDQTVTVRWTTTSETDLSGFYVMRSLAPNGPFDPVSDLIARKGSALAGGDYIFVDRGRTNGVTNYYRLKIVRTDNSFFYSDILSIIPNPATVTPTLTPTRTITPRPTFTPFFRLPTPTRFPTLTRLPFTPTRSTLGSLTATPTPFFIPSTGSVTATIPAYAGPEETDFTPGLTGSPHPSGYPPAGTSEGETREVSATPTQVSEVLTPTPTILPAVTQSRRNASDWISLVLGLALSGSAVFGLTWFLFLRRKSPS</sequence>
<dbReference type="OrthoDB" id="147507at2"/>
<dbReference type="Gene3D" id="2.60.40.10">
    <property type="entry name" value="Immunoglobulins"/>
    <property type="match status" value="1"/>
</dbReference>
<comment type="caution">
    <text evidence="4">The sequence shown here is derived from an EMBL/GenBank/DDBJ whole genome shotgun (WGS) entry which is preliminary data.</text>
</comment>
<keyword evidence="2" id="KW-0472">Membrane</keyword>
<reference evidence="4 5" key="1">
    <citation type="journal article" date="2018" name="Nat. Biotechnol.">
        <title>A standardized bacterial taxonomy based on genome phylogeny substantially revises the tree of life.</title>
        <authorList>
            <person name="Parks D.H."/>
            <person name="Chuvochina M."/>
            <person name="Waite D.W."/>
            <person name="Rinke C."/>
            <person name="Skarshewski A."/>
            <person name="Chaumeil P.A."/>
            <person name="Hugenholtz P."/>
        </authorList>
    </citation>
    <scope>NUCLEOTIDE SEQUENCE [LARGE SCALE GENOMIC DNA]</scope>
    <source>
        <strain evidence="4">UBA8781</strain>
    </source>
</reference>
<feature type="transmembrane region" description="Helical" evidence="2">
    <location>
        <begin position="839"/>
        <end position="862"/>
    </location>
</feature>
<dbReference type="InterPro" id="IPR013783">
    <property type="entry name" value="Ig-like_fold"/>
</dbReference>
<evidence type="ECO:0000313" key="5">
    <source>
        <dbReference type="Proteomes" id="UP000264141"/>
    </source>
</evidence>
<dbReference type="Gene3D" id="2.160.20.10">
    <property type="entry name" value="Single-stranded right-handed beta-helix, Pectin lyase-like"/>
    <property type="match status" value="1"/>
</dbReference>
<evidence type="ECO:0000313" key="4">
    <source>
        <dbReference type="EMBL" id="HCE16922.1"/>
    </source>
</evidence>
<accession>A0A3D1JEH8</accession>
<evidence type="ECO:0000256" key="2">
    <source>
        <dbReference type="SAM" id="Phobius"/>
    </source>
</evidence>
<dbReference type="SUPFAM" id="SSF51126">
    <property type="entry name" value="Pectin lyase-like"/>
    <property type="match status" value="1"/>
</dbReference>
<dbReference type="InterPro" id="IPR011050">
    <property type="entry name" value="Pectin_lyase_fold/virulence"/>
</dbReference>
<keyword evidence="3" id="KW-0732">Signal</keyword>
<dbReference type="AlphaFoldDB" id="A0A3D1JEH8"/>
<dbReference type="RefSeq" id="WP_062193550.1">
    <property type="nucleotide sequence ID" value="NZ_DF967965.1"/>
</dbReference>
<organism evidence="4 5">
    <name type="scientific">Anaerolinea thermolimosa</name>
    <dbReference type="NCBI Taxonomy" id="229919"/>
    <lineage>
        <taxon>Bacteria</taxon>
        <taxon>Bacillati</taxon>
        <taxon>Chloroflexota</taxon>
        <taxon>Anaerolineae</taxon>
        <taxon>Anaerolineales</taxon>
        <taxon>Anaerolineaceae</taxon>
        <taxon>Anaerolinea</taxon>
    </lineage>
</organism>
<gene>
    <name evidence="4" type="ORF">DEQ80_03590</name>
</gene>
<proteinExistence type="predicted"/>
<dbReference type="InterPro" id="IPR012334">
    <property type="entry name" value="Pectin_lyas_fold"/>
</dbReference>
<dbReference type="STRING" id="229919.GCA_001050195_02195"/>
<dbReference type="InterPro" id="IPR006626">
    <property type="entry name" value="PbH1"/>
</dbReference>
<dbReference type="Proteomes" id="UP000264141">
    <property type="component" value="Unassembled WGS sequence"/>
</dbReference>
<keyword evidence="2" id="KW-1133">Transmembrane helix</keyword>
<feature type="signal peptide" evidence="3">
    <location>
        <begin position="1"/>
        <end position="22"/>
    </location>
</feature>
<feature type="chain" id="PRO_5017759674" description="Right handed beta helix domain-containing protein" evidence="3">
    <location>
        <begin position="23"/>
        <end position="868"/>
    </location>
</feature>
<evidence type="ECO:0000256" key="3">
    <source>
        <dbReference type="SAM" id="SignalP"/>
    </source>
</evidence>
<dbReference type="EMBL" id="DPBP01000017">
    <property type="protein sequence ID" value="HCE16922.1"/>
    <property type="molecule type" value="Genomic_DNA"/>
</dbReference>
<evidence type="ECO:0000256" key="1">
    <source>
        <dbReference type="SAM" id="MobiDB-lite"/>
    </source>
</evidence>
<dbReference type="SMART" id="SM00710">
    <property type="entry name" value="PbH1"/>
    <property type="match status" value="2"/>
</dbReference>
<name>A0A3D1JEH8_9CHLR</name>
<evidence type="ECO:0008006" key="6">
    <source>
        <dbReference type="Google" id="ProtNLM"/>
    </source>
</evidence>